<evidence type="ECO:0000256" key="1">
    <source>
        <dbReference type="SAM" id="MobiDB-lite"/>
    </source>
</evidence>
<feature type="region of interest" description="Disordered" evidence="1">
    <location>
        <begin position="31"/>
        <end position="50"/>
    </location>
</feature>
<dbReference type="AlphaFoldDB" id="A0A0E9WWV7"/>
<reference evidence="2" key="2">
    <citation type="journal article" date="2015" name="Fish Shellfish Immunol.">
        <title>Early steps in the European eel (Anguilla anguilla)-Vibrio vulnificus interaction in the gills: Role of the RtxA13 toxin.</title>
        <authorList>
            <person name="Callol A."/>
            <person name="Pajuelo D."/>
            <person name="Ebbesson L."/>
            <person name="Teles M."/>
            <person name="MacKenzie S."/>
            <person name="Amaro C."/>
        </authorList>
    </citation>
    <scope>NUCLEOTIDE SEQUENCE</scope>
</reference>
<dbReference type="EMBL" id="GBXM01014679">
    <property type="protein sequence ID" value="JAH93898.1"/>
    <property type="molecule type" value="Transcribed_RNA"/>
</dbReference>
<evidence type="ECO:0000313" key="2">
    <source>
        <dbReference type="EMBL" id="JAH93898.1"/>
    </source>
</evidence>
<name>A0A0E9WWV7_ANGAN</name>
<sequence length="50" mass="5436">MPIKLPRHVEGRTVATTTVAMVNQGLNMGTSATKCDHRNKDISPLTSKTK</sequence>
<accession>A0A0E9WWV7</accession>
<reference evidence="2" key="1">
    <citation type="submission" date="2014-11" db="EMBL/GenBank/DDBJ databases">
        <authorList>
            <person name="Amaro Gonzalez C."/>
        </authorList>
    </citation>
    <scope>NUCLEOTIDE SEQUENCE</scope>
</reference>
<organism evidence="2">
    <name type="scientific">Anguilla anguilla</name>
    <name type="common">European freshwater eel</name>
    <name type="synonym">Muraena anguilla</name>
    <dbReference type="NCBI Taxonomy" id="7936"/>
    <lineage>
        <taxon>Eukaryota</taxon>
        <taxon>Metazoa</taxon>
        <taxon>Chordata</taxon>
        <taxon>Craniata</taxon>
        <taxon>Vertebrata</taxon>
        <taxon>Euteleostomi</taxon>
        <taxon>Actinopterygii</taxon>
        <taxon>Neopterygii</taxon>
        <taxon>Teleostei</taxon>
        <taxon>Anguilliformes</taxon>
        <taxon>Anguillidae</taxon>
        <taxon>Anguilla</taxon>
    </lineage>
</organism>
<protein>
    <submittedName>
        <fullName evidence="2">Uncharacterized protein</fullName>
    </submittedName>
</protein>
<proteinExistence type="predicted"/>